<keyword evidence="1" id="KW-0472">Membrane</keyword>
<accession>A0A3B0MSK2</accession>
<evidence type="ECO:0000313" key="3">
    <source>
        <dbReference type="Proteomes" id="UP000272908"/>
    </source>
</evidence>
<name>A0A3B0MSK2_9RHOB</name>
<dbReference type="OrthoDB" id="7871484at2"/>
<feature type="transmembrane region" description="Helical" evidence="1">
    <location>
        <begin position="46"/>
        <end position="70"/>
    </location>
</feature>
<protein>
    <submittedName>
        <fullName evidence="2">Uncharacterized protein</fullName>
    </submittedName>
</protein>
<evidence type="ECO:0000256" key="1">
    <source>
        <dbReference type="SAM" id="Phobius"/>
    </source>
</evidence>
<dbReference type="Proteomes" id="UP000272908">
    <property type="component" value="Unassembled WGS sequence"/>
</dbReference>
<sequence length="136" mass="13965">MTLFAVVGCLWFGLHAVEYVAARYDPLAAMLPLPAGYGLGALLDAVPAWASGAIGASVWLGLLGSVLLLLRDRAAVLVLAVAFLAALVSMGWGLMAMTDGLSTLGGVDVMRFTAALAAVALGCWLYARVAKRSGAL</sequence>
<keyword evidence="3" id="KW-1185">Reference proteome</keyword>
<dbReference type="EMBL" id="UIHC01000004">
    <property type="protein sequence ID" value="SUZ30936.1"/>
    <property type="molecule type" value="Genomic_DNA"/>
</dbReference>
<gene>
    <name evidence="2" type="ORF">ROE7235_00666</name>
</gene>
<organism evidence="2 3">
    <name type="scientific">Roseinatronobacter ekhonensis</name>
    <dbReference type="NCBI Taxonomy" id="254356"/>
    <lineage>
        <taxon>Bacteria</taxon>
        <taxon>Pseudomonadati</taxon>
        <taxon>Pseudomonadota</taxon>
        <taxon>Alphaproteobacteria</taxon>
        <taxon>Rhodobacterales</taxon>
        <taxon>Paracoccaceae</taxon>
        <taxon>Roseinatronobacter</taxon>
    </lineage>
</organism>
<keyword evidence="1" id="KW-0812">Transmembrane</keyword>
<keyword evidence="1" id="KW-1133">Transmembrane helix</keyword>
<feature type="transmembrane region" description="Helical" evidence="1">
    <location>
        <begin position="77"/>
        <end position="97"/>
    </location>
</feature>
<reference evidence="3" key="1">
    <citation type="submission" date="2018-08" db="EMBL/GenBank/DDBJ databases">
        <authorList>
            <person name="Rodrigo-Torres L."/>
            <person name="Arahal R. D."/>
            <person name="Lucena T."/>
        </authorList>
    </citation>
    <scope>NUCLEOTIDE SEQUENCE [LARGE SCALE GENOMIC DNA]</scope>
    <source>
        <strain evidence="3">CECT 7235</strain>
    </source>
</reference>
<dbReference type="RefSeq" id="WP_121093230.1">
    <property type="nucleotide sequence ID" value="NZ_UIHC01000004.1"/>
</dbReference>
<proteinExistence type="predicted"/>
<feature type="transmembrane region" description="Helical" evidence="1">
    <location>
        <begin position="109"/>
        <end position="127"/>
    </location>
</feature>
<evidence type="ECO:0000313" key="2">
    <source>
        <dbReference type="EMBL" id="SUZ30936.1"/>
    </source>
</evidence>
<dbReference type="AlphaFoldDB" id="A0A3B0MSK2"/>